<evidence type="ECO:0000256" key="4">
    <source>
        <dbReference type="SAM" id="MobiDB-lite"/>
    </source>
</evidence>
<evidence type="ECO:0000259" key="7">
    <source>
        <dbReference type="Pfam" id="PF20597"/>
    </source>
</evidence>
<comment type="caution">
    <text evidence="8">The sequence shown here is derived from an EMBL/GenBank/DDBJ whole genome shotgun (WGS) entry which is preliminary data.</text>
</comment>
<sequence>MHFIGNRVAALRPRLGRAGLACALVAGMAPALLLGVGAGQAQAAPLPGGLGPCVPGDCPDPFPGINNGPFAGRDNGINIFVGDDFLVRGRAAEAEGRVVVLDDFDMAKDTGGSAVYDIGIAGVGSRVPPPDGADFLTTGDDITVAPGQRLLAEGGVVRYGGTVTGTVEGTLVHDPDAAQPYLPLRDQLTAASQCYARVDGAPRPATGTAVNQGYQTLFTGDGTSAIQVFNVDFDLTGPGGGQQGIAFANIPDNATILVNIVGDNRVINTYSGGIDDATDPLNAYRERLLWNFPDATSVDLIGTGQFQGSVLVGQQASMTTVSLPGMNGRFLTTGSLTHTSPQTGVEFHSYPFDGDLPDCGGEPQPVTGEVRVVKTDSETGETLTGAKFELWEETNGTPGLQTAGADPDSQVGGVCTTGTDGLCARTVETGTYYWRETAAPDGYDLPDPNVFGPLTLTETNADDGVQTTAENTPTEEPQPVTGEVRVLKTDTETGEPLEDAKFELWEETNGTPGLQTAGADPDSQVGGVCTTGTDGLCARTVETGTYYWRETAAPDGYDLPDPNVFGPLVLTEANADDGVRTTAENTPTEEPQPVTGEVHVDKTDAETGEPLEGAEFELWEETSGTPGLQTGGADPDTRIGGTCTTGTDGVCARTVAPGTYYWRETAAPEGYDLPNPNVFGPLVLTEANAEDGVRVTAENTRTDEPQPVTGEVSVEKTDAQTGDPLAGAVFQLWRETNGTPGLQTTGTNPDTQVGGTCTTGTAGLCTRTVTPGTYYWRETAAPNGYDLPNPNVFGPLVLTEANAEDGVRVTAENTRTEEPDTDGTLRVEKTDAKNGEPLAGAVFELWKETNAVPGLQTSGTGPDTRIGQSCTTDARGDCTFDDLPLGEYYVREVAVPEGYELPEDPVSGPHELTEDNAEDGITVRLSNSRCEPGDHGHGDHDGYGHSDGYGDSGTGCAAPDGGGDSGKEYGDK</sequence>
<reference evidence="9" key="1">
    <citation type="submission" date="2023-07" db="EMBL/GenBank/DDBJ databases">
        <title>Whole genome shotgun sequence of Streptomyces achromogenes subsp. rubradiris NBRC 14000.</title>
        <authorList>
            <person name="Komaki H."/>
            <person name="Tamura T."/>
        </authorList>
    </citation>
    <scope>NUCLEOTIDE SEQUENCE [LARGE SCALE GENOMIC DNA]</scope>
    <source>
        <strain evidence="9">NBRC 14000</strain>
    </source>
</reference>
<dbReference type="InterPro" id="IPR026588">
    <property type="entry name" value="Choice_anch_A"/>
</dbReference>
<feature type="domain" description="Choice-of-anchor A" evidence="7">
    <location>
        <begin position="75"/>
        <end position="311"/>
    </location>
</feature>
<evidence type="ECO:0000256" key="3">
    <source>
        <dbReference type="ARBA" id="ARBA00022729"/>
    </source>
</evidence>
<keyword evidence="3 5" id="KW-0732">Signal</keyword>
<protein>
    <recommendedName>
        <fullName evidence="10">Choice-of-anchor A domain-containing protein</fullName>
    </recommendedName>
</protein>
<feature type="domain" description="SpaA-like prealbumin fold" evidence="6">
    <location>
        <begin position="596"/>
        <end position="675"/>
    </location>
</feature>
<dbReference type="NCBIfam" id="TIGR04215">
    <property type="entry name" value="choice_anch_A"/>
    <property type="match status" value="1"/>
</dbReference>
<evidence type="ECO:0000259" key="6">
    <source>
        <dbReference type="Pfam" id="PF17802"/>
    </source>
</evidence>
<dbReference type="EMBL" id="BNEA01000015">
    <property type="protein sequence ID" value="GHI56989.1"/>
    <property type="molecule type" value="Genomic_DNA"/>
</dbReference>
<dbReference type="Gene3D" id="2.60.40.10">
    <property type="entry name" value="Immunoglobulins"/>
    <property type="match status" value="5"/>
</dbReference>
<dbReference type="Pfam" id="PF20597">
    <property type="entry name" value="pAdhesive_15"/>
    <property type="match status" value="1"/>
</dbReference>
<feature type="domain" description="SpaA-like prealbumin fold" evidence="6">
    <location>
        <begin position="482"/>
        <end position="561"/>
    </location>
</feature>
<evidence type="ECO:0000256" key="5">
    <source>
        <dbReference type="SAM" id="SignalP"/>
    </source>
</evidence>
<dbReference type="SUPFAM" id="SSF49482">
    <property type="entry name" value="Aromatic compound dioxygenase"/>
    <property type="match status" value="2"/>
</dbReference>
<feature type="compositionally biased region" description="Basic and acidic residues" evidence="4">
    <location>
        <begin position="931"/>
        <end position="944"/>
    </location>
</feature>
<dbReference type="RefSeq" id="WP_229926569.1">
    <property type="nucleotide sequence ID" value="NZ_BNCB01000004.1"/>
</dbReference>
<dbReference type="SUPFAM" id="SSF49478">
    <property type="entry name" value="Cna protein B-type domain"/>
    <property type="match status" value="1"/>
</dbReference>
<keyword evidence="2" id="KW-0964">Secreted</keyword>
<dbReference type="PANTHER" id="PTHR36108">
    <property type="entry name" value="COLOSSIN-B-RELATED"/>
    <property type="match status" value="1"/>
</dbReference>
<accession>A0ABQ3RMA1</accession>
<feature type="chain" id="PRO_5047282143" description="Choice-of-anchor A domain-containing protein" evidence="5">
    <location>
        <begin position="44"/>
        <end position="972"/>
    </location>
</feature>
<feature type="signal peptide" evidence="5">
    <location>
        <begin position="1"/>
        <end position="43"/>
    </location>
</feature>
<dbReference type="PANTHER" id="PTHR36108:SF13">
    <property type="entry name" value="COLOSSIN-B-RELATED"/>
    <property type="match status" value="1"/>
</dbReference>
<dbReference type="InterPro" id="IPR013783">
    <property type="entry name" value="Ig-like_fold"/>
</dbReference>
<evidence type="ECO:0000313" key="8">
    <source>
        <dbReference type="EMBL" id="GHI56989.1"/>
    </source>
</evidence>
<feature type="domain" description="SpaA-like prealbumin fold" evidence="6">
    <location>
        <begin position="710"/>
        <end position="789"/>
    </location>
</feature>
<keyword evidence="9" id="KW-1185">Reference proteome</keyword>
<evidence type="ECO:0000256" key="1">
    <source>
        <dbReference type="ARBA" id="ARBA00007257"/>
    </source>
</evidence>
<dbReference type="InterPro" id="IPR041033">
    <property type="entry name" value="SpaA_PFL_dom_1"/>
</dbReference>
<name>A0ABQ3RMA1_STRRR</name>
<dbReference type="InterPro" id="IPR015889">
    <property type="entry name" value="Intradiol_dOase_core"/>
</dbReference>
<evidence type="ECO:0000256" key="2">
    <source>
        <dbReference type="ARBA" id="ARBA00022525"/>
    </source>
</evidence>
<evidence type="ECO:0008006" key="10">
    <source>
        <dbReference type="Google" id="ProtNLM"/>
    </source>
</evidence>
<feature type="region of interest" description="Disordered" evidence="4">
    <location>
        <begin position="926"/>
        <end position="972"/>
    </location>
</feature>
<feature type="domain" description="SpaA-like prealbumin fold" evidence="6">
    <location>
        <begin position="823"/>
        <end position="906"/>
    </location>
</feature>
<dbReference type="Pfam" id="PF17802">
    <property type="entry name" value="SpaA"/>
    <property type="match status" value="5"/>
</dbReference>
<proteinExistence type="inferred from homology"/>
<feature type="domain" description="SpaA-like prealbumin fold" evidence="6">
    <location>
        <begin position="368"/>
        <end position="447"/>
    </location>
</feature>
<evidence type="ECO:0000313" key="9">
    <source>
        <dbReference type="Proteomes" id="UP000646738"/>
    </source>
</evidence>
<comment type="similarity">
    <text evidence="1">Belongs to the serine-aspartate repeat-containing protein (SDr) family.</text>
</comment>
<organism evidence="8 9">
    <name type="scientific">Streptomyces rubradiris</name>
    <name type="common">Streptomyces achromogenes subsp. rubradiris</name>
    <dbReference type="NCBI Taxonomy" id="285531"/>
    <lineage>
        <taxon>Bacteria</taxon>
        <taxon>Bacillati</taxon>
        <taxon>Actinomycetota</taxon>
        <taxon>Actinomycetes</taxon>
        <taxon>Kitasatosporales</taxon>
        <taxon>Streptomycetaceae</taxon>
        <taxon>Streptomyces</taxon>
    </lineage>
</organism>
<dbReference type="Proteomes" id="UP000646738">
    <property type="component" value="Unassembled WGS sequence"/>
</dbReference>
<gene>
    <name evidence="8" type="ORF">Srubr_68350</name>
</gene>